<dbReference type="Proteomes" id="UP000463051">
    <property type="component" value="Unassembled WGS sequence"/>
</dbReference>
<name>A0A7X2HCB0_9BACL</name>
<keyword evidence="1" id="KW-0472">Membrane</keyword>
<proteinExistence type="predicted"/>
<feature type="transmembrane region" description="Helical" evidence="1">
    <location>
        <begin position="159"/>
        <end position="176"/>
    </location>
</feature>
<feature type="transmembrane region" description="Helical" evidence="1">
    <location>
        <begin position="84"/>
        <end position="104"/>
    </location>
</feature>
<gene>
    <name evidence="2" type="ORF">GJB61_28130</name>
</gene>
<accession>A0A7X2HCB0</accession>
<sequence>MSEVPKKNKVFMDKVGYLQEFSGERRLNNDKQYEALKMALDIRKFEIELYWKRATYFWTFIGVTFAGYFLLINGNVSTAERLRSWHILIVTLLGLLFSFSWFLVNRGSKFWQNNWERHVDYLEDDIMGPLYKTVINPQKNKFINPFAEYPLSVSKINQFLSLLVSIIWSVLVFDSLKNTLTKVGPWQILLIELGSVVIIIYGYYYFCRSKLVEKNFKNKEAMFVKRNIQ</sequence>
<dbReference type="InterPro" id="IPR056918">
    <property type="entry name" value="8xMP"/>
</dbReference>
<organism evidence="2 3">
    <name type="scientific">Paenibacillus monticola</name>
    <dbReference type="NCBI Taxonomy" id="2666075"/>
    <lineage>
        <taxon>Bacteria</taxon>
        <taxon>Bacillati</taxon>
        <taxon>Bacillota</taxon>
        <taxon>Bacilli</taxon>
        <taxon>Bacillales</taxon>
        <taxon>Paenibacillaceae</taxon>
        <taxon>Paenibacillus</taxon>
    </lineage>
</organism>
<keyword evidence="3" id="KW-1185">Reference proteome</keyword>
<feature type="transmembrane region" description="Helical" evidence="1">
    <location>
        <begin position="54"/>
        <end position="72"/>
    </location>
</feature>
<feature type="transmembrane region" description="Helical" evidence="1">
    <location>
        <begin position="188"/>
        <end position="207"/>
    </location>
</feature>
<reference evidence="2 3" key="1">
    <citation type="submission" date="2019-11" db="EMBL/GenBank/DDBJ databases">
        <title>Paenibacillus monticola sp. nov., a novel PGPR strain isolated from mountain sample in China.</title>
        <authorList>
            <person name="Zhao Q."/>
            <person name="Li H.-P."/>
            <person name="Zhang J.-L."/>
        </authorList>
    </citation>
    <scope>NUCLEOTIDE SEQUENCE [LARGE SCALE GENOMIC DNA]</scope>
    <source>
        <strain evidence="2 3">LC-T2</strain>
    </source>
</reference>
<dbReference type="EMBL" id="WJXB01000016">
    <property type="protein sequence ID" value="MRN56823.1"/>
    <property type="molecule type" value="Genomic_DNA"/>
</dbReference>
<evidence type="ECO:0000313" key="3">
    <source>
        <dbReference type="Proteomes" id="UP000463051"/>
    </source>
</evidence>
<dbReference type="RefSeq" id="WP_154122321.1">
    <property type="nucleotide sequence ID" value="NZ_WJXB01000016.1"/>
</dbReference>
<dbReference type="AlphaFoldDB" id="A0A7X2HCB0"/>
<dbReference type="Pfam" id="PF24838">
    <property type="entry name" value="8xMP"/>
    <property type="match status" value="1"/>
</dbReference>
<evidence type="ECO:0000256" key="1">
    <source>
        <dbReference type="SAM" id="Phobius"/>
    </source>
</evidence>
<evidence type="ECO:0000313" key="2">
    <source>
        <dbReference type="EMBL" id="MRN56823.1"/>
    </source>
</evidence>
<comment type="caution">
    <text evidence="2">The sequence shown here is derived from an EMBL/GenBank/DDBJ whole genome shotgun (WGS) entry which is preliminary data.</text>
</comment>
<keyword evidence="1" id="KW-0812">Transmembrane</keyword>
<keyword evidence="1" id="KW-1133">Transmembrane helix</keyword>
<protein>
    <submittedName>
        <fullName evidence="2">Uncharacterized protein</fullName>
    </submittedName>
</protein>